<dbReference type="InParanoid" id="A0A2K1R5A8"/>
<accession>A0A2K1R5A8</accession>
<protein>
    <submittedName>
        <fullName evidence="1">Uncharacterized protein</fullName>
    </submittedName>
</protein>
<evidence type="ECO:0000313" key="1">
    <source>
        <dbReference type="EMBL" id="PNS22439.1"/>
    </source>
</evidence>
<proteinExistence type="predicted"/>
<sequence>MIVTSYLTTIQLNTFPSIQLYSKILGLTPHINTKFQEKTLLKIYPMNKKKKTGPISCFLLNSFEKKILTFSQINNND</sequence>
<reference evidence="1" key="2">
    <citation type="submission" date="2017-07" db="EMBL/GenBank/DDBJ databases">
        <title>WGS assembly of Populus trichocarpa.</title>
        <authorList>
            <person name="Tuskan G."/>
            <person name="Difazio S."/>
            <person name="Jansson S."/>
            <person name="Bohlmann J."/>
            <person name="Grigoriev I."/>
            <person name="Hellsten U."/>
            <person name="Putnam N."/>
            <person name="Ralph S."/>
            <person name="Rombauts S."/>
            <person name="Salamov A."/>
            <person name="Schein J."/>
            <person name="Sterck L."/>
            <person name="Aerts A."/>
            <person name="Bhalerao R."/>
            <person name="Bhalerao R."/>
            <person name="Blaudez D."/>
            <person name="Boerjan W."/>
            <person name="Brun A."/>
            <person name="Brunner A."/>
            <person name="Busov V."/>
            <person name="Campbell M."/>
            <person name="Carlson J."/>
            <person name="Chalot M."/>
            <person name="Chapman J."/>
            <person name="Chen G."/>
            <person name="Cooper D."/>
            <person name="Coutinho P."/>
            <person name="Couturier J."/>
            <person name="Covert S."/>
            <person name="Cronk Q."/>
            <person name="Cunningham R."/>
            <person name="Davis J."/>
            <person name="Degroeve S."/>
            <person name="Dejardin A."/>
            <person name="Depamphilis C."/>
            <person name="Detter J."/>
            <person name="Dirks B."/>
            <person name="Dubchak I."/>
            <person name="Duplessis S."/>
            <person name="Ehlting J."/>
            <person name="Ellis B."/>
            <person name="Gendler K."/>
            <person name="Goodstein D."/>
            <person name="Gribskov M."/>
            <person name="Grimwood J."/>
            <person name="Groover A."/>
            <person name="Gunter L."/>
            <person name="Hamberger B."/>
            <person name="Heinze B."/>
            <person name="Helariutta Y."/>
            <person name="Henrissat B."/>
            <person name="Holligan D."/>
            <person name="Holt R."/>
            <person name="Huang W."/>
            <person name="Islam-Faridi N."/>
            <person name="Jones S."/>
            <person name="Jones-Rhoades M."/>
            <person name="Jorgensen R."/>
            <person name="Joshi C."/>
            <person name="Kangasjarvi J."/>
            <person name="Karlsson J."/>
            <person name="Kelleher C."/>
            <person name="Kirkpatrick R."/>
            <person name="Kirst M."/>
            <person name="Kohler A."/>
            <person name="Kalluri U."/>
            <person name="Larimer F."/>
            <person name="Leebens-Mack J."/>
            <person name="Leple J."/>
            <person name="Locascio P."/>
            <person name="Lou Y."/>
            <person name="Lucas S."/>
            <person name="Martin F."/>
            <person name="Montanini B."/>
            <person name="Napoli C."/>
            <person name="Nelson D."/>
            <person name="Nelson C."/>
            <person name="Nieminen K."/>
            <person name="Nilsson O."/>
            <person name="Pereda V."/>
            <person name="Peter G."/>
            <person name="Philippe R."/>
            <person name="Pilate G."/>
            <person name="Poliakov A."/>
            <person name="Razumovskaya J."/>
            <person name="Richardson P."/>
            <person name="Rinaldi C."/>
            <person name="Ritland K."/>
            <person name="Rouze P."/>
            <person name="Ryaboy D."/>
            <person name="Schmutz J."/>
            <person name="Schrader J."/>
            <person name="Segerman B."/>
            <person name="Shin H."/>
            <person name="Siddiqui A."/>
            <person name="Sterky F."/>
            <person name="Terry A."/>
            <person name="Tsai C."/>
            <person name="Uberbacher E."/>
            <person name="Unneberg P."/>
            <person name="Vahala J."/>
            <person name="Wall K."/>
            <person name="Wessler S."/>
            <person name="Yang G."/>
            <person name="Yin T."/>
            <person name="Douglas C."/>
            <person name="Marra M."/>
            <person name="Sandberg G."/>
            <person name="Van De Peer Y."/>
            <person name="Rokhsar D."/>
        </authorList>
    </citation>
    <scope>NUCLEOTIDE SEQUENCE</scope>
    <source>
        <strain evidence="1">Nisqually-1</strain>
    </source>
</reference>
<organism evidence="1">
    <name type="scientific">Populus trichocarpa</name>
    <name type="common">Western balsam poplar</name>
    <name type="synonym">Populus balsamifera subsp. trichocarpa</name>
    <dbReference type="NCBI Taxonomy" id="3694"/>
    <lineage>
        <taxon>Eukaryota</taxon>
        <taxon>Viridiplantae</taxon>
        <taxon>Streptophyta</taxon>
        <taxon>Embryophyta</taxon>
        <taxon>Tracheophyta</taxon>
        <taxon>Spermatophyta</taxon>
        <taxon>Magnoliopsida</taxon>
        <taxon>eudicotyledons</taxon>
        <taxon>Gunneridae</taxon>
        <taxon>Pentapetalae</taxon>
        <taxon>rosids</taxon>
        <taxon>fabids</taxon>
        <taxon>Malpighiales</taxon>
        <taxon>Salicaceae</taxon>
        <taxon>Saliceae</taxon>
        <taxon>Populus</taxon>
    </lineage>
</organism>
<name>A0A2K1R5A8_POPTR</name>
<gene>
    <name evidence="1" type="ORF">POPTR_T145000</name>
</gene>
<dbReference type="AlphaFoldDB" id="A0A2K1R5A8"/>
<dbReference type="EMBL" id="KZ623515">
    <property type="protein sequence ID" value="PNS22439.1"/>
    <property type="molecule type" value="Genomic_DNA"/>
</dbReference>
<reference evidence="1" key="1">
    <citation type="journal article" date="2006" name="Science">
        <title>The genome of black cottonwood, Populus trichocarpa (Torr. &amp; Gray).</title>
        <authorList>
            <person name="Tuskan G.A."/>
            <person name="Difazio S."/>
            <person name="Jansson S."/>
            <person name="Bohlmann J."/>
            <person name="Grigoriev I."/>
            <person name="Hellsten U."/>
            <person name="Putnam N."/>
            <person name="Ralph S."/>
            <person name="Rombauts S."/>
            <person name="Salamov A."/>
            <person name="Schein J."/>
            <person name="Sterck L."/>
            <person name="Aerts A."/>
            <person name="Bhalerao R.R."/>
            <person name="Bhalerao R.P."/>
            <person name="Blaudez D."/>
            <person name="Boerjan W."/>
            <person name="Brun A."/>
            <person name="Brunner A."/>
            <person name="Busov V."/>
            <person name="Campbell M."/>
            <person name="Carlson J."/>
            <person name="Chalot M."/>
            <person name="Chapman J."/>
            <person name="Chen G.L."/>
            <person name="Cooper D."/>
            <person name="Coutinho P.M."/>
            <person name="Couturier J."/>
            <person name="Covert S."/>
            <person name="Cronk Q."/>
            <person name="Cunningham R."/>
            <person name="Davis J."/>
            <person name="Degroeve S."/>
            <person name="Dejardin A."/>
            <person name="Depamphilis C."/>
            <person name="Detter J."/>
            <person name="Dirks B."/>
            <person name="Dubchak I."/>
            <person name="Duplessis S."/>
            <person name="Ehlting J."/>
            <person name="Ellis B."/>
            <person name="Gendler K."/>
            <person name="Goodstein D."/>
            <person name="Gribskov M."/>
            <person name="Grimwood J."/>
            <person name="Groover A."/>
            <person name="Gunter L."/>
            <person name="Hamberger B."/>
            <person name="Heinze B."/>
            <person name="Helariutta Y."/>
            <person name="Henrissat B."/>
            <person name="Holligan D."/>
            <person name="Holt R."/>
            <person name="Huang W."/>
            <person name="Islam-Faridi N."/>
            <person name="Jones S."/>
            <person name="Jones-Rhoades M."/>
            <person name="Jorgensen R."/>
            <person name="Joshi C."/>
            <person name="Kangasjarvi J."/>
            <person name="Karlsson J."/>
            <person name="Kelleher C."/>
            <person name="Kirkpatrick R."/>
            <person name="Kirst M."/>
            <person name="Kohler A."/>
            <person name="Kalluri U."/>
            <person name="Larimer F."/>
            <person name="Leebens-Mack J."/>
            <person name="Leple J.C."/>
            <person name="Locascio P."/>
            <person name="Lou Y."/>
            <person name="Lucas S."/>
            <person name="Martin F."/>
            <person name="Montanini B."/>
            <person name="Napoli C."/>
            <person name="Nelson D.R."/>
            <person name="Nelson C."/>
            <person name="Nieminen K."/>
            <person name="Nilsson O."/>
            <person name="Pereda V."/>
            <person name="Peter G."/>
            <person name="Philippe R."/>
            <person name="Pilate G."/>
            <person name="Poliakov A."/>
            <person name="Razumovskaya J."/>
            <person name="Richardson P."/>
            <person name="Rinaldi C."/>
            <person name="Ritland K."/>
            <person name="Rouze P."/>
            <person name="Ryaboy D."/>
            <person name="Schmutz J."/>
            <person name="Schrader J."/>
            <person name="Segerman B."/>
            <person name="Shin H."/>
            <person name="Siddiqui A."/>
            <person name="Sterky F."/>
            <person name="Terry A."/>
            <person name="Tsai C.J."/>
            <person name="Uberbacher E."/>
            <person name="Unneberg P."/>
            <person name="Vahala J."/>
            <person name="Wall K."/>
            <person name="Wessler S."/>
            <person name="Yang G."/>
            <person name="Yin T."/>
            <person name="Douglas C."/>
            <person name="Marra M."/>
            <person name="Sandberg G."/>
            <person name="Van de Peer Y."/>
            <person name="Rokhsar D."/>
        </authorList>
    </citation>
    <scope>NUCLEOTIDE SEQUENCE [LARGE SCALE GENOMIC DNA]</scope>
    <source>
        <strain evidence="1">Nisqually-1</strain>
    </source>
</reference>